<dbReference type="EMBL" id="BKCJ011134115">
    <property type="protein sequence ID" value="GFC91856.1"/>
    <property type="molecule type" value="Genomic_DNA"/>
</dbReference>
<proteinExistence type="predicted"/>
<accession>A0A699S317</accession>
<feature type="non-terminal residue" evidence="1">
    <location>
        <position position="1"/>
    </location>
</feature>
<dbReference type="AlphaFoldDB" id="A0A699S317"/>
<name>A0A699S317_TANCI</name>
<gene>
    <name evidence="1" type="ORF">Tci_863826</name>
</gene>
<organism evidence="1">
    <name type="scientific">Tanacetum cinerariifolium</name>
    <name type="common">Dalmatian daisy</name>
    <name type="synonym">Chrysanthemum cinerariifolium</name>
    <dbReference type="NCBI Taxonomy" id="118510"/>
    <lineage>
        <taxon>Eukaryota</taxon>
        <taxon>Viridiplantae</taxon>
        <taxon>Streptophyta</taxon>
        <taxon>Embryophyta</taxon>
        <taxon>Tracheophyta</taxon>
        <taxon>Spermatophyta</taxon>
        <taxon>Magnoliopsida</taxon>
        <taxon>eudicotyledons</taxon>
        <taxon>Gunneridae</taxon>
        <taxon>Pentapetalae</taxon>
        <taxon>asterids</taxon>
        <taxon>campanulids</taxon>
        <taxon>Asterales</taxon>
        <taxon>Asteraceae</taxon>
        <taxon>Asteroideae</taxon>
        <taxon>Anthemideae</taxon>
        <taxon>Anthemidinae</taxon>
        <taxon>Tanacetum</taxon>
    </lineage>
</organism>
<protein>
    <submittedName>
        <fullName evidence="1">Uncharacterized protein</fullName>
    </submittedName>
</protein>
<reference evidence="1" key="1">
    <citation type="journal article" date="2019" name="Sci. Rep.">
        <title>Draft genome of Tanacetum cinerariifolium, the natural source of mosquito coil.</title>
        <authorList>
            <person name="Yamashiro T."/>
            <person name="Shiraishi A."/>
            <person name="Satake H."/>
            <person name="Nakayama K."/>
        </authorList>
    </citation>
    <scope>NUCLEOTIDE SEQUENCE</scope>
</reference>
<evidence type="ECO:0000313" key="1">
    <source>
        <dbReference type="EMBL" id="GFC91856.1"/>
    </source>
</evidence>
<sequence>LRNRSLVSQSLISCRLINLGSMKLDLVEIRLVEITTSVKIIPPIEIVLIILNGRESGSGTVLVSRSNALTIFFSSATSDEMAGVEELEFTLATTALARD</sequence>
<comment type="caution">
    <text evidence="1">The sequence shown here is derived from an EMBL/GenBank/DDBJ whole genome shotgun (WGS) entry which is preliminary data.</text>
</comment>